<gene>
    <name evidence="5" type="ORF">PG915_22470</name>
</gene>
<reference evidence="5" key="1">
    <citation type="submission" date="2023-01" db="EMBL/GenBank/DDBJ databases">
        <title>Vibrio sp. CB1-14 genome sequencing.</title>
        <authorList>
            <person name="Otstavnykh N."/>
            <person name="Isaeva M."/>
            <person name="Meleshko D."/>
        </authorList>
    </citation>
    <scope>NUCLEOTIDE SEQUENCE</scope>
    <source>
        <strain evidence="5">CB1-14</strain>
    </source>
</reference>
<dbReference type="AlphaFoldDB" id="A0AAU8BPY6"/>
<proteinExistence type="inferred from homology"/>
<dbReference type="PANTHER" id="PTHR43356">
    <property type="entry name" value="PHOSPHATE ACETYLTRANSFERASE"/>
    <property type="match status" value="1"/>
</dbReference>
<accession>A0AAU8BPY6</accession>
<dbReference type="InterPro" id="IPR002505">
    <property type="entry name" value="PTA_PTB"/>
</dbReference>
<evidence type="ECO:0000256" key="3">
    <source>
        <dbReference type="ARBA" id="ARBA00023315"/>
    </source>
</evidence>
<feature type="domain" description="Phosphate acetyl/butaryl transferase" evidence="4">
    <location>
        <begin position="84"/>
        <end position="296"/>
    </location>
</feature>
<evidence type="ECO:0000256" key="2">
    <source>
        <dbReference type="ARBA" id="ARBA00022679"/>
    </source>
</evidence>
<organism evidence="5">
    <name type="scientific">Vibrio chaetopteri</name>
    <dbReference type="NCBI Taxonomy" id="3016528"/>
    <lineage>
        <taxon>Bacteria</taxon>
        <taxon>Pseudomonadati</taxon>
        <taxon>Pseudomonadota</taxon>
        <taxon>Gammaproteobacteria</taxon>
        <taxon>Vibrionales</taxon>
        <taxon>Vibrionaceae</taxon>
        <taxon>Vibrio</taxon>
    </lineage>
</organism>
<evidence type="ECO:0000313" key="5">
    <source>
        <dbReference type="EMBL" id="XCD18045.1"/>
    </source>
</evidence>
<evidence type="ECO:0000256" key="1">
    <source>
        <dbReference type="ARBA" id="ARBA00005656"/>
    </source>
</evidence>
<dbReference type="GO" id="GO:0016746">
    <property type="term" value="F:acyltransferase activity"/>
    <property type="evidence" value="ECO:0007669"/>
    <property type="project" value="UniProtKB-KW"/>
</dbReference>
<dbReference type="SUPFAM" id="SSF53659">
    <property type="entry name" value="Isocitrate/Isopropylmalate dehydrogenase-like"/>
    <property type="match status" value="1"/>
</dbReference>
<comment type="similarity">
    <text evidence="1">Belongs to the phosphate acetyltransferase and butyryltransferase family.</text>
</comment>
<dbReference type="Gene3D" id="3.40.718.10">
    <property type="entry name" value="Isopropylmalate Dehydrogenase"/>
    <property type="match status" value="1"/>
</dbReference>
<dbReference type="Pfam" id="PF01515">
    <property type="entry name" value="PTA_PTB"/>
    <property type="match status" value="1"/>
</dbReference>
<dbReference type="EMBL" id="CP115921">
    <property type="protein sequence ID" value="XCD18045.1"/>
    <property type="molecule type" value="Genomic_DNA"/>
</dbReference>
<keyword evidence="2" id="KW-0808">Transferase</keyword>
<dbReference type="InterPro" id="IPR012147">
    <property type="entry name" value="P_Ac_Bu_trans"/>
</dbReference>
<evidence type="ECO:0000259" key="4">
    <source>
        <dbReference type="Pfam" id="PF01515"/>
    </source>
</evidence>
<dbReference type="PANTHER" id="PTHR43356:SF2">
    <property type="entry name" value="PHOSPHATE ACETYLTRANSFERASE"/>
    <property type="match status" value="1"/>
</dbReference>
<name>A0AAU8BPY6_9VIBR</name>
<dbReference type="InterPro" id="IPR050500">
    <property type="entry name" value="Phos_Acetyltrans/Butyryltrans"/>
</dbReference>
<dbReference type="KEGG" id="vck:PG915_22470"/>
<dbReference type="PIRSF" id="PIRSF000428">
    <property type="entry name" value="P_Ac_trans"/>
    <property type="match status" value="1"/>
</dbReference>
<keyword evidence="3 5" id="KW-0012">Acyltransferase</keyword>
<dbReference type="RefSeq" id="WP_353499201.1">
    <property type="nucleotide sequence ID" value="NZ_CP115921.1"/>
</dbReference>
<protein>
    <submittedName>
        <fullName evidence="5">Phosphate acyltransferase</fullName>
    </submittedName>
</protein>
<sequence>MNNVNRFLNQVREQQHRAKRIVVAAAHDKATILAVDLARVELDVEITLVGEFDKITQAVELAGTSLASFEVVIAEGDDAIAEMSVRLIADGKGHILMKGLIETSTLLIQLLKREFGLRTDSLLSHTALLMSEGSEKYYLLTDAGMNISPSLEQKEKIINNAVTMAHALGNSHPNVAMLCAKEKSYDKMPATLDATELQRLNQIGQIKGCTVSGPIQLDLALSKQAAEMKGCTDPVAGNADIFIAPSIEVGNVFGKALKYMGDYIYAGVVLGAKVPVVVVSRADSEQEKLLSIAMACMCNVDAQEKVSSDKAELENA</sequence>